<dbReference type="Proteomes" id="UP000219020">
    <property type="component" value="Unassembled WGS sequence"/>
</dbReference>
<protein>
    <recommendedName>
        <fullName evidence="1">Transposase DDE domain-containing protein</fullName>
    </recommendedName>
</protein>
<evidence type="ECO:0000259" key="1">
    <source>
        <dbReference type="Pfam" id="PF13612"/>
    </source>
</evidence>
<dbReference type="Pfam" id="PF13612">
    <property type="entry name" value="DDE_Tnp_1_3"/>
    <property type="match status" value="1"/>
</dbReference>
<dbReference type="InterPro" id="IPR025668">
    <property type="entry name" value="Tnp_DDE_dom"/>
</dbReference>
<name>A0A2A5T125_9GAMM</name>
<feature type="domain" description="Transposase DDE" evidence="1">
    <location>
        <begin position="1"/>
        <end position="28"/>
    </location>
</feature>
<organism evidence="2 3">
    <name type="scientific">Candidatus Enterovibrio escicola</name>
    <dbReference type="NCBI Taxonomy" id="1927127"/>
    <lineage>
        <taxon>Bacteria</taxon>
        <taxon>Pseudomonadati</taxon>
        <taxon>Pseudomonadota</taxon>
        <taxon>Gammaproteobacteria</taxon>
        <taxon>Vibrionales</taxon>
        <taxon>Vibrionaceae</taxon>
        <taxon>Enterovibrio</taxon>
    </lineage>
</organism>
<dbReference type="EMBL" id="NBYY01000029">
    <property type="protein sequence ID" value="PCS21862.1"/>
    <property type="molecule type" value="Genomic_DNA"/>
</dbReference>
<proteinExistence type="predicted"/>
<comment type="caution">
    <text evidence="2">The sequence shown here is derived from an EMBL/GenBank/DDBJ whole genome shotgun (WGS) entry which is preliminary data.</text>
</comment>
<evidence type="ECO:0000313" key="2">
    <source>
        <dbReference type="EMBL" id="PCS21862.1"/>
    </source>
</evidence>
<dbReference type="AlphaFoldDB" id="A0A2A5T125"/>
<evidence type="ECO:0000313" key="3">
    <source>
        <dbReference type="Proteomes" id="UP000219020"/>
    </source>
</evidence>
<accession>A0A2A5T125</accession>
<reference evidence="3" key="1">
    <citation type="submission" date="2017-04" db="EMBL/GenBank/DDBJ databases">
        <title>Genome evolution of the luminous symbionts of deep sea anglerfish.</title>
        <authorList>
            <person name="Hendry T.A."/>
        </authorList>
    </citation>
    <scope>NUCLEOTIDE SEQUENCE [LARGE SCALE GENOMIC DNA]</scope>
</reference>
<gene>
    <name evidence="2" type="ORF">BTN49_2548</name>
</gene>
<sequence length="45" mass="5386">MLRKLFIIETVFNQLKNISQIEHSRHRSCINYMVNLLTGLITYSF</sequence>
<keyword evidence="3" id="KW-1185">Reference proteome</keyword>